<comment type="caution">
    <text evidence="2">The sequence shown here is derived from an EMBL/GenBank/DDBJ whole genome shotgun (WGS) entry which is preliminary data.</text>
</comment>
<feature type="transmembrane region" description="Helical" evidence="1">
    <location>
        <begin position="29"/>
        <end position="52"/>
    </location>
</feature>
<proteinExistence type="predicted"/>
<reference evidence="2 3" key="1">
    <citation type="submission" date="2020-08" db="EMBL/GenBank/DDBJ databases">
        <title>A Genomic Blueprint of the Chicken Gut Microbiome.</title>
        <authorList>
            <person name="Gilroy R."/>
            <person name="Ravi A."/>
            <person name="Getino M."/>
            <person name="Pursley I."/>
            <person name="Horton D.L."/>
            <person name="Alikhan N.-F."/>
            <person name="Baker D."/>
            <person name="Gharbi K."/>
            <person name="Hall N."/>
            <person name="Watson M."/>
            <person name="Adriaenssens E.M."/>
            <person name="Foster-Nyarko E."/>
            <person name="Jarju S."/>
            <person name="Secka A."/>
            <person name="Antonio M."/>
            <person name="Oren A."/>
            <person name="Chaudhuri R."/>
            <person name="La Ragione R.M."/>
            <person name="Hildebrand F."/>
            <person name="Pallen M.J."/>
        </authorList>
    </citation>
    <scope>NUCLEOTIDE SEQUENCE [LARGE SCALE GENOMIC DNA]</scope>
    <source>
        <strain evidence="2 3">Re31</strain>
    </source>
</reference>
<evidence type="ECO:0000256" key="1">
    <source>
        <dbReference type="SAM" id="Phobius"/>
    </source>
</evidence>
<name>A0ABR8XD41_9BACL</name>
<evidence type="ECO:0000313" key="3">
    <source>
        <dbReference type="Proteomes" id="UP000640930"/>
    </source>
</evidence>
<keyword evidence="1" id="KW-1133">Transmembrane helix</keyword>
<keyword evidence="3" id="KW-1185">Reference proteome</keyword>
<keyword evidence="1" id="KW-0812">Transmembrane</keyword>
<dbReference type="RefSeq" id="WP_191707645.1">
    <property type="nucleotide sequence ID" value="NZ_JACSQA010000015.1"/>
</dbReference>
<sequence length="58" mass="6775">MRLKLSLFVMIIITAIMIYQVIIRDHWSLKVSALFVIIYPVAVIVNITKIMIEESKQK</sequence>
<gene>
    <name evidence="2" type="ORF">H9636_10960</name>
</gene>
<dbReference type="EMBL" id="JACSQA010000015">
    <property type="protein sequence ID" value="MBD8027174.1"/>
    <property type="molecule type" value="Genomic_DNA"/>
</dbReference>
<keyword evidence="1" id="KW-0472">Membrane</keyword>
<dbReference type="Proteomes" id="UP000640930">
    <property type="component" value="Unassembled WGS sequence"/>
</dbReference>
<protein>
    <submittedName>
        <fullName evidence="2">Uncharacterized protein</fullName>
    </submittedName>
</protein>
<organism evidence="2 3">
    <name type="scientific">Ureibacillus galli</name>
    <dbReference type="NCBI Taxonomy" id="2762222"/>
    <lineage>
        <taxon>Bacteria</taxon>
        <taxon>Bacillati</taxon>
        <taxon>Bacillota</taxon>
        <taxon>Bacilli</taxon>
        <taxon>Bacillales</taxon>
        <taxon>Caryophanaceae</taxon>
        <taxon>Ureibacillus</taxon>
    </lineage>
</organism>
<feature type="transmembrane region" description="Helical" evidence="1">
    <location>
        <begin position="5"/>
        <end position="23"/>
    </location>
</feature>
<accession>A0ABR8XD41</accession>
<evidence type="ECO:0000313" key="2">
    <source>
        <dbReference type="EMBL" id="MBD8027174.1"/>
    </source>
</evidence>